<dbReference type="CDD" id="cd00156">
    <property type="entry name" value="REC"/>
    <property type="match status" value="1"/>
</dbReference>
<dbReference type="Proteomes" id="UP000221024">
    <property type="component" value="Unassembled WGS sequence"/>
</dbReference>
<gene>
    <name evidence="10" type="ORF">CRI93_11035</name>
</gene>
<dbReference type="OrthoDB" id="9771372at2"/>
<dbReference type="PROSITE" id="PS50110">
    <property type="entry name" value="RESPONSE_REGULATORY"/>
    <property type="match status" value="1"/>
</dbReference>
<evidence type="ECO:0000256" key="5">
    <source>
        <dbReference type="ARBA" id="ARBA00023163"/>
    </source>
</evidence>
<sequence length="518" mass="55897">MLSHVLLVGTNTTYTTLLRYRLETTLSVELKQVDTGREALSAINKATTLVVVAPTLPDGDGLQLIASMRAGWNDVPILLMVHPEETEVAHEALAHGATDVVVAGRTDLDRMEWWIGQSRSNTTTVAPPVAPPSSLALVGDSLAIRRTRSHLRHAQQTDTPVLFWAESGLEPEAWARRLHEGSPRANAPFVAFDGAVLSDQAVSDSLFGTADTPGACTRAEAGTLFIDNVSLLPPDVQRTLCTLAQTGILPAHAGRTEAPFPARLVFSTFHSPKELANNASFSTDLYDLIAQHVISLPALRTRTEDLLLIAQQLLRDKTRSAPGDPISFSVPAMKYLMEYDWPGNYRELESAIDRGLRTAHGFELTVADLFPHEDDENLPENAPAMPVGASDHTPPTTDSAPSEKQPPMSSTDKEHESDAPSDAPSRSLFDLQALTVSAVDSPPPDTPPKTRRKTPLERVAVRAPDAIIPMGELQILAIEHALDVCEGDIKQAARALGIPPATISHVASHLTSDRTTPP</sequence>
<dbReference type="SUPFAM" id="SSF52172">
    <property type="entry name" value="CheY-like"/>
    <property type="match status" value="1"/>
</dbReference>
<evidence type="ECO:0000313" key="10">
    <source>
        <dbReference type="EMBL" id="PEN06008.1"/>
    </source>
</evidence>
<dbReference type="Gene3D" id="1.10.10.60">
    <property type="entry name" value="Homeodomain-like"/>
    <property type="match status" value="1"/>
</dbReference>
<accession>A0A2H3NJQ9</accession>
<keyword evidence="11" id="KW-1185">Reference proteome</keyword>
<reference evidence="10 11" key="1">
    <citation type="submission" date="2017-10" db="EMBL/GenBank/DDBJ databases">
        <title>Draft genome of Longimonas halophila.</title>
        <authorList>
            <person name="Goh K.M."/>
            <person name="Shamsir M.S."/>
            <person name="Lim S.W."/>
        </authorList>
    </citation>
    <scope>NUCLEOTIDE SEQUENCE [LARGE SCALE GENOMIC DNA]</scope>
    <source>
        <strain evidence="10 11">KCTC 42399</strain>
    </source>
</reference>
<dbReference type="InterPro" id="IPR011006">
    <property type="entry name" value="CheY-like_superfamily"/>
</dbReference>
<name>A0A2H3NJQ9_9BACT</name>
<dbReference type="PROSITE" id="PS50045">
    <property type="entry name" value="SIGMA54_INTERACT_4"/>
    <property type="match status" value="1"/>
</dbReference>
<proteinExistence type="predicted"/>
<dbReference type="Pfam" id="PF00158">
    <property type="entry name" value="Sigma54_activat"/>
    <property type="match status" value="1"/>
</dbReference>
<dbReference type="GO" id="GO:0005524">
    <property type="term" value="F:ATP binding"/>
    <property type="evidence" value="ECO:0007669"/>
    <property type="project" value="UniProtKB-KW"/>
</dbReference>
<dbReference type="GO" id="GO:0006355">
    <property type="term" value="P:regulation of DNA-templated transcription"/>
    <property type="evidence" value="ECO:0007669"/>
    <property type="project" value="InterPro"/>
</dbReference>
<dbReference type="PANTHER" id="PTHR32071:SF117">
    <property type="entry name" value="PTS-DEPENDENT DIHYDROXYACETONE KINASE OPERON REGULATORY PROTEIN-RELATED"/>
    <property type="match status" value="1"/>
</dbReference>
<dbReference type="Pfam" id="PF00072">
    <property type="entry name" value="Response_reg"/>
    <property type="match status" value="1"/>
</dbReference>
<dbReference type="RefSeq" id="WP_098062697.1">
    <property type="nucleotide sequence ID" value="NZ_PDEP01000010.1"/>
</dbReference>
<dbReference type="Pfam" id="PF02954">
    <property type="entry name" value="HTH_8"/>
    <property type="match status" value="1"/>
</dbReference>
<feature type="compositionally biased region" description="Polar residues" evidence="7">
    <location>
        <begin position="393"/>
        <end position="410"/>
    </location>
</feature>
<evidence type="ECO:0000313" key="11">
    <source>
        <dbReference type="Proteomes" id="UP000221024"/>
    </source>
</evidence>
<dbReference type="InterPro" id="IPR002078">
    <property type="entry name" value="Sigma_54_int"/>
</dbReference>
<evidence type="ECO:0000256" key="4">
    <source>
        <dbReference type="ARBA" id="ARBA00023125"/>
    </source>
</evidence>
<feature type="domain" description="Sigma-54 factor interaction" evidence="8">
    <location>
        <begin position="137"/>
        <end position="357"/>
    </location>
</feature>
<evidence type="ECO:0000259" key="9">
    <source>
        <dbReference type="PROSITE" id="PS50110"/>
    </source>
</evidence>
<dbReference type="InterPro" id="IPR058031">
    <property type="entry name" value="AAA_lid_NorR"/>
</dbReference>
<dbReference type="Gene3D" id="3.40.50.2300">
    <property type="match status" value="1"/>
</dbReference>
<dbReference type="InterPro" id="IPR002197">
    <property type="entry name" value="HTH_Fis"/>
</dbReference>
<comment type="caution">
    <text evidence="6">Lacks conserved residue(s) required for the propagation of feature annotation.</text>
</comment>
<dbReference type="Gene3D" id="1.10.8.60">
    <property type="match status" value="1"/>
</dbReference>
<evidence type="ECO:0000256" key="2">
    <source>
        <dbReference type="ARBA" id="ARBA00022840"/>
    </source>
</evidence>
<dbReference type="GO" id="GO:0043565">
    <property type="term" value="F:sequence-specific DNA binding"/>
    <property type="evidence" value="ECO:0007669"/>
    <property type="project" value="InterPro"/>
</dbReference>
<protein>
    <recommendedName>
        <fullName evidence="12">Sigma-54 factor interaction domain-containing protein</fullName>
    </recommendedName>
</protein>
<feature type="domain" description="Response regulatory" evidence="9">
    <location>
        <begin position="4"/>
        <end position="118"/>
    </location>
</feature>
<dbReference type="GO" id="GO:0000160">
    <property type="term" value="P:phosphorelay signal transduction system"/>
    <property type="evidence" value="ECO:0007669"/>
    <property type="project" value="InterPro"/>
</dbReference>
<keyword evidence="2" id="KW-0067">ATP-binding</keyword>
<keyword evidence="1" id="KW-0547">Nucleotide-binding</keyword>
<dbReference type="PANTHER" id="PTHR32071">
    <property type="entry name" value="TRANSCRIPTIONAL REGULATORY PROTEIN"/>
    <property type="match status" value="1"/>
</dbReference>
<organism evidence="10 11">
    <name type="scientific">Longimonas halophila</name>
    <dbReference type="NCBI Taxonomy" id="1469170"/>
    <lineage>
        <taxon>Bacteria</taxon>
        <taxon>Pseudomonadati</taxon>
        <taxon>Rhodothermota</taxon>
        <taxon>Rhodothermia</taxon>
        <taxon>Rhodothermales</taxon>
        <taxon>Salisaetaceae</taxon>
        <taxon>Longimonas</taxon>
    </lineage>
</organism>
<evidence type="ECO:0000256" key="3">
    <source>
        <dbReference type="ARBA" id="ARBA00023015"/>
    </source>
</evidence>
<dbReference type="Gene3D" id="3.40.50.300">
    <property type="entry name" value="P-loop containing nucleotide triphosphate hydrolases"/>
    <property type="match status" value="1"/>
</dbReference>
<dbReference type="InterPro" id="IPR001789">
    <property type="entry name" value="Sig_transdc_resp-reg_receiver"/>
</dbReference>
<evidence type="ECO:0000259" key="8">
    <source>
        <dbReference type="PROSITE" id="PS50045"/>
    </source>
</evidence>
<dbReference type="Pfam" id="PF25601">
    <property type="entry name" value="AAA_lid_14"/>
    <property type="match status" value="1"/>
</dbReference>
<feature type="region of interest" description="Disordered" evidence="7">
    <location>
        <begin position="373"/>
        <end position="457"/>
    </location>
</feature>
<keyword evidence="3" id="KW-0805">Transcription regulation</keyword>
<keyword evidence="4" id="KW-0238">DNA-binding</keyword>
<dbReference type="SUPFAM" id="SSF52540">
    <property type="entry name" value="P-loop containing nucleoside triphosphate hydrolases"/>
    <property type="match status" value="1"/>
</dbReference>
<evidence type="ECO:0008006" key="12">
    <source>
        <dbReference type="Google" id="ProtNLM"/>
    </source>
</evidence>
<evidence type="ECO:0000256" key="7">
    <source>
        <dbReference type="SAM" id="MobiDB-lite"/>
    </source>
</evidence>
<keyword evidence="5" id="KW-0804">Transcription</keyword>
<evidence type="ECO:0000256" key="6">
    <source>
        <dbReference type="PROSITE-ProRule" id="PRU00169"/>
    </source>
</evidence>
<dbReference type="AlphaFoldDB" id="A0A2H3NJQ9"/>
<evidence type="ECO:0000256" key="1">
    <source>
        <dbReference type="ARBA" id="ARBA00022741"/>
    </source>
</evidence>
<dbReference type="InterPro" id="IPR027417">
    <property type="entry name" value="P-loop_NTPase"/>
</dbReference>
<dbReference type="EMBL" id="PDEP01000010">
    <property type="protein sequence ID" value="PEN06008.1"/>
    <property type="molecule type" value="Genomic_DNA"/>
</dbReference>
<comment type="caution">
    <text evidence="10">The sequence shown here is derived from an EMBL/GenBank/DDBJ whole genome shotgun (WGS) entry which is preliminary data.</text>
</comment>